<evidence type="ECO:0000256" key="7">
    <source>
        <dbReference type="ARBA" id="ARBA00063809"/>
    </source>
</evidence>
<dbReference type="InterPro" id="IPR000594">
    <property type="entry name" value="ThiF_NAD_FAD-bd"/>
</dbReference>
<dbReference type="GO" id="GO:0061605">
    <property type="term" value="F:molybdopterin-synthase adenylyltransferase activity"/>
    <property type="evidence" value="ECO:0007669"/>
    <property type="project" value="UniProtKB-EC"/>
</dbReference>
<dbReference type="CDD" id="cd00757">
    <property type="entry name" value="ThiF_MoeB_HesA_family"/>
    <property type="match status" value="1"/>
</dbReference>
<evidence type="ECO:0000256" key="9">
    <source>
        <dbReference type="ARBA" id="ARBA00073635"/>
    </source>
</evidence>
<dbReference type="GO" id="GO:0008641">
    <property type="term" value="F:ubiquitin-like modifier activating enzyme activity"/>
    <property type="evidence" value="ECO:0007669"/>
    <property type="project" value="InterPro"/>
</dbReference>
<evidence type="ECO:0000256" key="6">
    <source>
        <dbReference type="ARBA" id="ARBA00055169"/>
    </source>
</evidence>
<dbReference type="EMBL" id="VLPK01000003">
    <property type="protein sequence ID" value="TSJ39406.1"/>
    <property type="molecule type" value="Genomic_DNA"/>
</dbReference>
<evidence type="ECO:0000256" key="1">
    <source>
        <dbReference type="ARBA" id="ARBA00009919"/>
    </source>
</evidence>
<dbReference type="Proteomes" id="UP000318733">
    <property type="component" value="Unassembled WGS sequence"/>
</dbReference>
<name>A0A556MHL9_9SPHI</name>
<evidence type="ECO:0000259" key="13">
    <source>
        <dbReference type="PROSITE" id="PS50206"/>
    </source>
</evidence>
<evidence type="ECO:0000256" key="4">
    <source>
        <dbReference type="ARBA" id="ARBA00022840"/>
    </source>
</evidence>
<evidence type="ECO:0000256" key="10">
    <source>
        <dbReference type="ARBA" id="ARBA00075110"/>
    </source>
</evidence>
<dbReference type="FunFam" id="3.40.50.720:FF:000033">
    <property type="entry name" value="Adenylyltransferase and sulfurtransferase MOCS3"/>
    <property type="match status" value="1"/>
</dbReference>
<dbReference type="InterPro" id="IPR035985">
    <property type="entry name" value="Ubiquitin-activating_enz"/>
</dbReference>
<sequence length="355" mass="38335">MEPDFLRYSCQITLPGFSEASQQQLRQAKVLIIGAGGLGCPAAQYLTAAGVGKIGIADFDVVSVSNLHRQVLYAPKDIGQKKALLACNKLGVQNPGVLLIPHDVKITSANVMDTISGYDIVVDGTDNFDTRYLINDACVIAGMPVVYGAIYQFEGQAAVWNVANADGTKSPNYRDLFPKVNAAQIPNCADGGVIPTLAGIIGCVQANEVIKYITKTGELLAGKVMVFDALTLQSRIIKIGKITNTNIVSLQHSTDAPTLTVAEVKKGLADNTLELVDIRTDQEHDEINIGGIHFEADEIDENMAYLTNSKVKVLYCSSGKRSAEAVKQIRLKSPETRVYSLEGGLKTWFESEIRD</sequence>
<gene>
    <name evidence="14" type="ORF">FO440_16800</name>
</gene>
<dbReference type="Gene3D" id="3.40.50.720">
    <property type="entry name" value="NAD(P)-binding Rossmann-like Domain"/>
    <property type="match status" value="1"/>
</dbReference>
<evidence type="ECO:0000256" key="12">
    <source>
        <dbReference type="ARBA" id="ARBA00078531"/>
    </source>
</evidence>
<comment type="subunit">
    <text evidence="7">Homodimer. Forms a stable heterotetrameric complex of 2 MoeB and 2 MoaD during adenylation of MoaD.</text>
</comment>
<feature type="domain" description="Rhodanese" evidence="13">
    <location>
        <begin position="269"/>
        <end position="353"/>
    </location>
</feature>
<accession>A0A556MHL9</accession>
<dbReference type="GO" id="GO:0004792">
    <property type="term" value="F:thiosulfate-cyanide sulfurtransferase activity"/>
    <property type="evidence" value="ECO:0007669"/>
    <property type="project" value="TreeGrafter"/>
</dbReference>
<dbReference type="PROSITE" id="PS50206">
    <property type="entry name" value="RHODANESE_3"/>
    <property type="match status" value="1"/>
</dbReference>
<keyword evidence="3" id="KW-0547">Nucleotide-binding</keyword>
<evidence type="ECO:0000256" key="3">
    <source>
        <dbReference type="ARBA" id="ARBA00022741"/>
    </source>
</evidence>
<protein>
    <recommendedName>
        <fullName evidence="9">Molybdopterin-synthase adenylyltransferase</fullName>
        <ecNumber evidence="8">2.7.7.80</ecNumber>
    </recommendedName>
    <alternativeName>
        <fullName evidence="12">MoaD protein adenylase</fullName>
    </alternativeName>
    <alternativeName>
        <fullName evidence="10">Molybdopterin-converting factor subunit 1 adenylase</fullName>
    </alternativeName>
    <alternativeName>
        <fullName evidence="11">Sulfur carrier protein MoaD adenylyltransferase</fullName>
    </alternativeName>
</protein>
<evidence type="ECO:0000313" key="14">
    <source>
        <dbReference type="EMBL" id="TSJ39406.1"/>
    </source>
</evidence>
<dbReference type="GO" id="GO:0005829">
    <property type="term" value="C:cytosol"/>
    <property type="evidence" value="ECO:0007669"/>
    <property type="project" value="TreeGrafter"/>
</dbReference>
<dbReference type="InterPro" id="IPR045886">
    <property type="entry name" value="ThiF/MoeB/HesA"/>
</dbReference>
<proteinExistence type="inferred from homology"/>
<dbReference type="EC" id="2.7.7.80" evidence="8"/>
<comment type="caution">
    <text evidence="14">The sequence shown here is derived from an EMBL/GenBank/DDBJ whole genome shotgun (WGS) entry which is preliminary data.</text>
</comment>
<dbReference type="RefSeq" id="WP_144249443.1">
    <property type="nucleotide sequence ID" value="NZ_VLPK01000003.1"/>
</dbReference>
<evidence type="ECO:0000256" key="5">
    <source>
        <dbReference type="ARBA" id="ARBA00052218"/>
    </source>
</evidence>
<dbReference type="OrthoDB" id="9804286at2"/>
<keyword evidence="15" id="KW-1185">Reference proteome</keyword>
<dbReference type="InterPro" id="IPR036873">
    <property type="entry name" value="Rhodanese-like_dom_sf"/>
</dbReference>
<comment type="function">
    <text evidence="6">Catalyzes the adenylation by ATP of the carboxyl group of the C-terminal glycine of sulfur carrier protein MoaD.</text>
</comment>
<dbReference type="Pfam" id="PF00581">
    <property type="entry name" value="Rhodanese"/>
    <property type="match status" value="1"/>
</dbReference>
<keyword evidence="4" id="KW-0067">ATP-binding</keyword>
<comment type="catalytic activity">
    <reaction evidence="5">
        <text>[molybdopterin-synthase sulfur-carrier protein]-C-terminal Gly-Gly + ATP + H(+) = [molybdopterin-synthase sulfur-carrier protein]-C-terminal Gly-Gly-AMP + diphosphate</text>
        <dbReference type="Rhea" id="RHEA:43616"/>
        <dbReference type="Rhea" id="RHEA-COMP:12159"/>
        <dbReference type="Rhea" id="RHEA-COMP:12202"/>
        <dbReference type="ChEBI" id="CHEBI:15378"/>
        <dbReference type="ChEBI" id="CHEBI:30616"/>
        <dbReference type="ChEBI" id="CHEBI:33019"/>
        <dbReference type="ChEBI" id="CHEBI:90618"/>
        <dbReference type="ChEBI" id="CHEBI:90778"/>
        <dbReference type="EC" id="2.7.7.80"/>
    </reaction>
</comment>
<dbReference type="GO" id="GO:0005524">
    <property type="term" value="F:ATP binding"/>
    <property type="evidence" value="ECO:0007669"/>
    <property type="project" value="UniProtKB-KW"/>
</dbReference>
<keyword evidence="2" id="KW-0808">Transferase</keyword>
<dbReference type="InterPro" id="IPR001763">
    <property type="entry name" value="Rhodanese-like_dom"/>
</dbReference>
<reference evidence="14 15" key="1">
    <citation type="submission" date="2019-07" db="EMBL/GenBank/DDBJ databases">
        <authorList>
            <person name="Huq M.A."/>
        </authorList>
    </citation>
    <scope>NUCLEOTIDE SEQUENCE [LARGE SCALE GENOMIC DNA]</scope>
    <source>
        <strain evidence="14 15">MAH-19</strain>
    </source>
</reference>
<dbReference type="Gene3D" id="3.40.250.10">
    <property type="entry name" value="Rhodanese-like domain"/>
    <property type="match status" value="1"/>
</dbReference>
<dbReference type="SUPFAM" id="SSF69572">
    <property type="entry name" value="Activating enzymes of the ubiquitin-like proteins"/>
    <property type="match status" value="1"/>
</dbReference>
<evidence type="ECO:0000313" key="15">
    <source>
        <dbReference type="Proteomes" id="UP000318733"/>
    </source>
</evidence>
<dbReference type="PANTHER" id="PTHR10953">
    <property type="entry name" value="UBIQUITIN-ACTIVATING ENZYME E1"/>
    <property type="match status" value="1"/>
</dbReference>
<dbReference type="PANTHER" id="PTHR10953:SF102">
    <property type="entry name" value="ADENYLYLTRANSFERASE AND SULFURTRANSFERASE MOCS3"/>
    <property type="match status" value="1"/>
</dbReference>
<dbReference type="Pfam" id="PF00899">
    <property type="entry name" value="ThiF"/>
    <property type="match status" value="1"/>
</dbReference>
<comment type="similarity">
    <text evidence="1">Belongs to the HesA/MoeB/ThiF family.</text>
</comment>
<organism evidence="14 15">
    <name type="scientific">Mucilaginibacter corticis</name>
    <dbReference type="NCBI Taxonomy" id="2597670"/>
    <lineage>
        <taxon>Bacteria</taxon>
        <taxon>Pseudomonadati</taxon>
        <taxon>Bacteroidota</taxon>
        <taxon>Sphingobacteriia</taxon>
        <taxon>Sphingobacteriales</taxon>
        <taxon>Sphingobacteriaceae</taxon>
        <taxon>Mucilaginibacter</taxon>
    </lineage>
</organism>
<evidence type="ECO:0000256" key="11">
    <source>
        <dbReference type="ARBA" id="ARBA00075328"/>
    </source>
</evidence>
<evidence type="ECO:0000256" key="8">
    <source>
        <dbReference type="ARBA" id="ARBA00066884"/>
    </source>
</evidence>
<dbReference type="GO" id="GO:0008146">
    <property type="term" value="F:sulfotransferase activity"/>
    <property type="evidence" value="ECO:0007669"/>
    <property type="project" value="TreeGrafter"/>
</dbReference>
<dbReference type="CDD" id="cd00158">
    <property type="entry name" value="RHOD"/>
    <property type="match status" value="1"/>
</dbReference>
<evidence type="ECO:0000256" key="2">
    <source>
        <dbReference type="ARBA" id="ARBA00022679"/>
    </source>
</evidence>
<dbReference type="AlphaFoldDB" id="A0A556MHL9"/>